<dbReference type="AlphaFoldDB" id="A0A0F9BTE6"/>
<name>A0A0F9BTE6_9ZZZZ</name>
<organism evidence="1">
    <name type="scientific">marine sediment metagenome</name>
    <dbReference type="NCBI Taxonomy" id="412755"/>
    <lineage>
        <taxon>unclassified sequences</taxon>
        <taxon>metagenomes</taxon>
        <taxon>ecological metagenomes</taxon>
    </lineage>
</organism>
<dbReference type="EMBL" id="LAZR01050302">
    <property type="protein sequence ID" value="KKK87651.1"/>
    <property type="molecule type" value="Genomic_DNA"/>
</dbReference>
<accession>A0A0F9BTE6</accession>
<evidence type="ECO:0000313" key="1">
    <source>
        <dbReference type="EMBL" id="KKK87651.1"/>
    </source>
</evidence>
<reference evidence="1" key="1">
    <citation type="journal article" date="2015" name="Nature">
        <title>Complex archaea that bridge the gap between prokaryotes and eukaryotes.</title>
        <authorList>
            <person name="Spang A."/>
            <person name="Saw J.H."/>
            <person name="Jorgensen S.L."/>
            <person name="Zaremba-Niedzwiedzka K."/>
            <person name="Martijn J."/>
            <person name="Lind A.E."/>
            <person name="van Eijk R."/>
            <person name="Schleper C."/>
            <person name="Guy L."/>
            <person name="Ettema T.J."/>
        </authorList>
    </citation>
    <scope>NUCLEOTIDE SEQUENCE</scope>
</reference>
<protein>
    <submittedName>
        <fullName evidence="1">Uncharacterized protein</fullName>
    </submittedName>
</protein>
<gene>
    <name evidence="1" type="ORF">LCGC14_2751130</name>
</gene>
<comment type="caution">
    <text evidence="1">The sequence shown here is derived from an EMBL/GenBank/DDBJ whole genome shotgun (WGS) entry which is preliminary data.</text>
</comment>
<proteinExistence type="predicted"/>
<sequence>MKTLTTRMAQYELDTVYTMFSKAMDKYFRTLEMKKGQAAEAWTKRTGDVGSKKAMARCEVKITRTYFLAAKHNYEKTLAMCEVEAANAYDRRYHGTTNS</sequence>